<organism evidence="1 2">
    <name type="scientific">Allorhodopirellula solitaria</name>
    <dbReference type="NCBI Taxonomy" id="2527987"/>
    <lineage>
        <taxon>Bacteria</taxon>
        <taxon>Pseudomonadati</taxon>
        <taxon>Planctomycetota</taxon>
        <taxon>Planctomycetia</taxon>
        <taxon>Pirellulales</taxon>
        <taxon>Pirellulaceae</taxon>
        <taxon>Allorhodopirellula</taxon>
    </lineage>
</organism>
<proteinExistence type="predicted"/>
<protein>
    <submittedName>
        <fullName evidence="1">Uncharacterized protein</fullName>
    </submittedName>
</protein>
<comment type="caution">
    <text evidence="1">The sequence shown here is derived from an EMBL/GenBank/DDBJ whole genome shotgun (WGS) entry which is preliminary data.</text>
</comment>
<reference evidence="1 2" key="1">
    <citation type="submission" date="2019-02" db="EMBL/GenBank/DDBJ databases">
        <title>Deep-cultivation of Planctomycetes and their phenomic and genomic characterization uncovers novel biology.</title>
        <authorList>
            <person name="Wiegand S."/>
            <person name="Jogler M."/>
            <person name="Boedeker C."/>
            <person name="Pinto D."/>
            <person name="Vollmers J."/>
            <person name="Rivas-Marin E."/>
            <person name="Kohn T."/>
            <person name="Peeters S.H."/>
            <person name="Heuer A."/>
            <person name="Rast P."/>
            <person name="Oberbeckmann S."/>
            <person name="Bunk B."/>
            <person name="Jeske O."/>
            <person name="Meyerdierks A."/>
            <person name="Storesund J.E."/>
            <person name="Kallscheuer N."/>
            <person name="Luecker S."/>
            <person name="Lage O.M."/>
            <person name="Pohl T."/>
            <person name="Merkel B.J."/>
            <person name="Hornburger P."/>
            <person name="Mueller R.-W."/>
            <person name="Bruemmer F."/>
            <person name="Labrenz M."/>
            <person name="Spormann A.M."/>
            <person name="Op Den Camp H."/>
            <person name="Overmann J."/>
            <person name="Amann R."/>
            <person name="Jetten M.S.M."/>
            <person name="Mascher T."/>
            <person name="Medema M.H."/>
            <person name="Devos D.P."/>
            <person name="Kaster A.-K."/>
            <person name="Ovreas L."/>
            <person name="Rohde M."/>
            <person name="Galperin M.Y."/>
            <person name="Jogler C."/>
        </authorList>
    </citation>
    <scope>NUCLEOTIDE SEQUENCE [LARGE SCALE GENOMIC DNA]</scope>
    <source>
        <strain evidence="1 2">CA85</strain>
    </source>
</reference>
<evidence type="ECO:0000313" key="2">
    <source>
        <dbReference type="Proteomes" id="UP000318053"/>
    </source>
</evidence>
<sequence>MLHKFMMLVVVLVPTTVVIGCGAESGTKVLNGEVAVDPNVDASVNDPEAMEAMMDADPSQPK</sequence>
<dbReference type="RefSeq" id="WP_186775116.1">
    <property type="nucleotide sequence ID" value="NZ_SJPK01000018.1"/>
</dbReference>
<keyword evidence="2" id="KW-1185">Reference proteome</keyword>
<name>A0A5C5X1C9_9BACT</name>
<dbReference type="AlphaFoldDB" id="A0A5C5X1C9"/>
<dbReference type="PROSITE" id="PS51257">
    <property type="entry name" value="PROKAR_LIPOPROTEIN"/>
    <property type="match status" value="1"/>
</dbReference>
<dbReference type="EMBL" id="SJPK01000018">
    <property type="protein sequence ID" value="TWT56022.1"/>
    <property type="molecule type" value="Genomic_DNA"/>
</dbReference>
<accession>A0A5C5X1C9</accession>
<evidence type="ECO:0000313" key="1">
    <source>
        <dbReference type="EMBL" id="TWT56022.1"/>
    </source>
</evidence>
<gene>
    <name evidence="1" type="ORF">CA85_46130</name>
</gene>
<dbReference type="Proteomes" id="UP000318053">
    <property type="component" value="Unassembled WGS sequence"/>
</dbReference>